<proteinExistence type="predicted"/>
<feature type="region of interest" description="Disordered" evidence="1">
    <location>
        <begin position="80"/>
        <end position="112"/>
    </location>
</feature>
<evidence type="ECO:0000313" key="2">
    <source>
        <dbReference type="EMBL" id="CAD9157907.1"/>
    </source>
</evidence>
<reference evidence="2" key="1">
    <citation type="submission" date="2021-01" db="EMBL/GenBank/DDBJ databases">
        <authorList>
            <person name="Corre E."/>
            <person name="Pelletier E."/>
            <person name="Niang G."/>
            <person name="Scheremetjew M."/>
            <person name="Finn R."/>
            <person name="Kale V."/>
            <person name="Holt S."/>
            <person name="Cochrane G."/>
            <person name="Meng A."/>
            <person name="Brown T."/>
            <person name="Cohen L."/>
        </authorList>
    </citation>
    <scope>NUCLEOTIDE SEQUENCE</scope>
    <source>
        <strain evidence="2">CCAP 1951/1</strain>
    </source>
</reference>
<sequence>MFGMGMPQQPKTEWADMYFYQKLQHLVDSGADFVHSKMSWWLPAVGISMAGSLFLFSGGDIFNQGAMLLSHVALPHPTAPAFGQRLPPEAMGGPGGDDEDDEAALDLDASDE</sequence>
<gene>
    <name evidence="2" type="ORF">NDES1114_LOCUS36519</name>
</gene>
<evidence type="ECO:0000256" key="1">
    <source>
        <dbReference type="SAM" id="MobiDB-lite"/>
    </source>
</evidence>
<protein>
    <recommendedName>
        <fullName evidence="3">Archaic translocase of outer membrane 11 kDa subunit</fullName>
    </recommendedName>
</protein>
<name>A0A7S1R6M6_NEODS</name>
<dbReference type="EMBL" id="HBGF01054593">
    <property type="protein sequence ID" value="CAD9157907.1"/>
    <property type="molecule type" value="Transcribed_RNA"/>
</dbReference>
<dbReference type="AlphaFoldDB" id="A0A7S1R6M6"/>
<accession>A0A7S1R6M6</accession>
<evidence type="ECO:0008006" key="3">
    <source>
        <dbReference type="Google" id="ProtNLM"/>
    </source>
</evidence>
<feature type="compositionally biased region" description="Acidic residues" evidence="1">
    <location>
        <begin position="96"/>
        <end position="112"/>
    </location>
</feature>
<organism evidence="2">
    <name type="scientific">Neobodo designis</name>
    <name type="common">Flagellated protozoan</name>
    <name type="synonym">Bodo designis</name>
    <dbReference type="NCBI Taxonomy" id="312471"/>
    <lineage>
        <taxon>Eukaryota</taxon>
        <taxon>Discoba</taxon>
        <taxon>Euglenozoa</taxon>
        <taxon>Kinetoplastea</taxon>
        <taxon>Metakinetoplastina</taxon>
        <taxon>Neobodonida</taxon>
        <taxon>Neobodo</taxon>
    </lineage>
</organism>